<evidence type="ECO:0000256" key="1">
    <source>
        <dbReference type="SAM" id="MobiDB-lite"/>
    </source>
</evidence>
<sequence>MPSATAAVPSASASSVTECSSARSPTPATPNRACAAPAPPTKEAAAFSSPPSSPRAGAADTASPERPSGPKNPSRHQTSSSRRWYLTASWTIPPAPTVPLEAARAGGLVGVDTNADRLAAWRLDAHGNPVGAPRRFGYDLTGNVAHRDAQIRHALIRLLLPHGPNATVWQSGSRTSTSPRRRPGRSTAAGSGSATLSPACP</sequence>
<feature type="compositionally biased region" description="Low complexity" evidence="1">
    <location>
        <begin position="33"/>
        <end position="59"/>
    </location>
</feature>
<dbReference type="Proteomes" id="UP000010411">
    <property type="component" value="Unassembled WGS sequence"/>
</dbReference>
<evidence type="ECO:0000313" key="2">
    <source>
        <dbReference type="EMBL" id="EKX61553.1"/>
    </source>
</evidence>
<proteinExistence type="predicted"/>
<organism evidence="2 3">
    <name type="scientific">Streptomyces ipomoeae 91-03</name>
    <dbReference type="NCBI Taxonomy" id="698759"/>
    <lineage>
        <taxon>Bacteria</taxon>
        <taxon>Bacillati</taxon>
        <taxon>Actinomycetota</taxon>
        <taxon>Actinomycetes</taxon>
        <taxon>Kitasatosporales</taxon>
        <taxon>Streptomycetaceae</taxon>
        <taxon>Streptomyces</taxon>
    </lineage>
</organism>
<dbReference type="EMBL" id="AEJC01000587">
    <property type="protein sequence ID" value="EKX61553.1"/>
    <property type="molecule type" value="Genomic_DNA"/>
</dbReference>
<feature type="compositionally biased region" description="Low complexity" evidence="1">
    <location>
        <begin position="1"/>
        <end position="24"/>
    </location>
</feature>
<feature type="compositionally biased region" description="Low complexity" evidence="1">
    <location>
        <begin position="185"/>
        <end position="201"/>
    </location>
</feature>
<protein>
    <submittedName>
        <fullName evidence="2">Uncharacterized protein</fullName>
    </submittedName>
</protein>
<dbReference type="AlphaFoldDB" id="L1KMD7"/>
<evidence type="ECO:0000313" key="3">
    <source>
        <dbReference type="Proteomes" id="UP000010411"/>
    </source>
</evidence>
<accession>L1KMD7</accession>
<gene>
    <name evidence="2" type="ORF">STRIP9103_02335</name>
</gene>
<reference evidence="2 3" key="1">
    <citation type="submission" date="2012-11" db="EMBL/GenBank/DDBJ databases">
        <authorList>
            <person name="Huguet-Tapia J.C."/>
            <person name="Durkin A.S."/>
            <person name="Pettis G.S."/>
            <person name="Badger J.H."/>
        </authorList>
    </citation>
    <scope>NUCLEOTIDE SEQUENCE [LARGE SCALE GENOMIC DNA]</scope>
    <source>
        <strain evidence="2 3">91-03</strain>
    </source>
</reference>
<keyword evidence="3" id="KW-1185">Reference proteome</keyword>
<name>L1KMD7_9ACTN</name>
<feature type="region of interest" description="Disordered" evidence="1">
    <location>
        <begin position="166"/>
        <end position="201"/>
    </location>
</feature>
<feature type="region of interest" description="Disordered" evidence="1">
    <location>
        <begin position="1"/>
        <end position="82"/>
    </location>
</feature>
<comment type="caution">
    <text evidence="2">The sequence shown here is derived from an EMBL/GenBank/DDBJ whole genome shotgun (WGS) entry which is preliminary data.</text>
</comment>